<keyword evidence="2" id="KW-1185">Reference proteome</keyword>
<dbReference type="Proteomes" id="UP000015105">
    <property type="component" value="Chromosome 2D"/>
</dbReference>
<proteinExistence type="predicted"/>
<organism evidence="1 2">
    <name type="scientific">Aegilops tauschii subsp. strangulata</name>
    <name type="common">Goatgrass</name>
    <dbReference type="NCBI Taxonomy" id="200361"/>
    <lineage>
        <taxon>Eukaryota</taxon>
        <taxon>Viridiplantae</taxon>
        <taxon>Streptophyta</taxon>
        <taxon>Embryophyta</taxon>
        <taxon>Tracheophyta</taxon>
        <taxon>Spermatophyta</taxon>
        <taxon>Magnoliopsida</taxon>
        <taxon>Liliopsida</taxon>
        <taxon>Poales</taxon>
        <taxon>Poaceae</taxon>
        <taxon>BOP clade</taxon>
        <taxon>Pooideae</taxon>
        <taxon>Triticodae</taxon>
        <taxon>Triticeae</taxon>
        <taxon>Triticinae</taxon>
        <taxon>Aegilops</taxon>
    </lineage>
</organism>
<dbReference type="AlphaFoldDB" id="A0A453AXQ2"/>
<dbReference type="EnsemblPlants" id="AET2Gv20293500.6">
    <property type="protein sequence ID" value="AET2Gv20293500.6"/>
    <property type="gene ID" value="AET2Gv20293500"/>
</dbReference>
<reference evidence="1" key="3">
    <citation type="journal article" date="2017" name="Nature">
        <title>Genome sequence of the progenitor of the wheat D genome Aegilops tauschii.</title>
        <authorList>
            <person name="Luo M.C."/>
            <person name="Gu Y.Q."/>
            <person name="Puiu D."/>
            <person name="Wang H."/>
            <person name="Twardziok S.O."/>
            <person name="Deal K.R."/>
            <person name="Huo N."/>
            <person name="Zhu T."/>
            <person name="Wang L."/>
            <person name="Wang Y."/>
            <person name="McGuire P.E."/>
            <person name="Liu S."/>
            <person name="Long H."/>
            <person name="Ramasamy R.K."/>
            <person name="Rodriguez J.C."/>
            <person name="Van S.L."/>
            <person name="Yuan L."/>
            <person name="Wang Z."/>
            <person name="Xia Z."/>
            <person name="Xiao L."/>
            <person name="Anderson O.D."/>
            <person name="Ouyang S."/>
            <person name="Liang Y."/>
            <person name="Zimin A.V."/>
            <person name="Pertea G."/>
            <person name="Qi P."/>
            <person name="Bennetzen J.L."/>
            <person name="Dai X."/>
            <person name="Dawson M.W."/>
            <person name="Muller H.G."/>
            <person name="Kugler K."/>
            <person name="Rivarola-Duarte L."/>
            <person name="Spannagl M."/>
            <person name="Mayer K.F.X."/>
            <person name="Lu F.H."/>
            <person name="Bevan M.W."/>
            <person name="Leroy P."/>
            <person name="Li P."/>
            <person name="You F.M."/>
            <person name="Sun Q."/>
            <person name="Liu Z."/>
            <person name="Lyons E."/>
            <person name="Wicker T."/>
            <person name="Salzberg S.L."/>
            <person name="Devos K.M."/>
            <person name="Dvorak J."/>
        </authorList>
    </citation>
    <scope>NUCLEOTIDE SEQUENCE [LARGE SCALE GENOMIC DNA]</scope>
    <source>
        <strain evidence="1">cv. AL8/78</strain>
    </source>
</reference>
<name>A0A453AXQ2_AEGTS</name>
<accession>A0A453AXQ2</accession>
<protein>
    <submittedName>
        <fullName evidence="1">Uncharacterized protein</fullName>
    </submittedName>
</protein>
<reference evidence="1" key="4">
    <citation type="submission" date="2019-03" db="UniProtKB">
        <authorList>
            <consortium name="EnsemblPlants"/>
        </authorList>
    </citation>
    <scope>IDENTIFICATION</scope>
</reference>
<evidence type="ECO:0000313" key="1">
    <source>
        <dbReference type="EnsemblPlants" id="AET2Gv20293500.6"/>
    </source>
</evidence>
<evidence type="ECO:0000313" key="2">
    <source>
        <dbReference type="Proteomes" id="UP000015105"/>
    </source>
</evidence>
<reference evidence="2" key="1">
    <citation type="journal article" date="2014" name="Science">
        <title>Ancient hybridizations among the ancestral genomes of bread wheat.</title>
        <authorList>
            <consortium name="International Wheat Genome Sequencing Consortium,"/>
            <person name="Marcussen T."/>
            <person name="Sandve S.R."/>
            <person name="Heier L."/>
            <person name="Spannagl M."/>
            <person name="Pfeifer M."/>
            <person name="Jakobsen K.S."/>
            <person name="Wulff B.B."/>
            <person name="Steuernagel B."/>
            <person name="Mayer K.F."/>
            <person name="Olsen O.A."/>
        </authorList>
    </citation>
    <scope>NUCLEOTIDE SEQUENCE [LARGE SCALE GENOMIC DNA]</scope>
    <source>
        <strain evidence="2">cv. AL8/78</strain>
    </source>
</reference>
<reference evidence="2" key="2">
    <citation type="journal article" date="2017" name="Nat. Plants">
        <title>The Aegilops tauschii genome reveals multiple impacts of transposons.</title>
        <authorList>
            <person name="Zhao G."/>
            <person name="Zou C."/>
            <person name="Li K."/>
            <person name="Wang K."/>
            <person name="Li T."/>
            <person name="Gao L."/>
            <person name="Zhang X."/>
            <person name="Wang H."/>
            <person name="Yang Z."/>
            <person name="Liu X."/>
            <person name="Jiang W."/>
            <person name="Mao L."/>
            <person name="Kong X."/>
            <person name="Jiao Y."/>
            <person name="Jia J."/>
        </authorList>
    </citation>
    <scope>NUCLEOTIDE SEQUENCE [LARGE SCALE GENOMIC DNA]</scope>
    <source>
        <strain evidence="2">cv. AL8/78</strain>
    </source>
</reference>
<reference evidence="1" key="5">
    <citation type="journal article" date="2021" name="G3 (Bethesda)">
        <title>Aegilops tauschii genome assembly Aet v5.0 features greater sequence contiguity and improved annotation.</title>
        <authorList>
            <person name="Wang L."/>
            <person name="Zhu T."/>
            <person name="Rodriguez J.C."/>
            <person name="Deal K.R."/>
            <person name="Dubcovsky J."/>
            <person name="McGuire P.E."/>
            <person name="Lux T."/>
            <person name="Spannagl M."/>
            <person name="Mayer K.F.X."/>
            <person name="Baldrich P."/>
            <person name="Meyers B.C."/>
            <person name="Huo N."/>
            <person name="Gu Y.Q."/>
            <person name="Zhou H."/>
            <person name="Devos K.M."/>
            <person name="Bennetzen J.L."/>
            <person name="Unver T."/>
            <person name="Budak H."/>
            <person name="Gulick P.J."/>
            <person name="Galiba G."/>
            <person name="Kalapos B."/>
            <person name="Nelson D.R."/>
            <person name="Li P."/>
            <person name="You F.M."/>
            <person name="Luo M.C."/>
            <person name="Dvorak J."/>
        </authorList>
    </citation>
    <scope>NUCLEOTIDE SEQUENCE [LARGE SCALE GENOMIC DNA]</scope>
    <source>
        <strain evidence="1">cv. AL8/78</strain>
    </source>
</reference>
<sequence length="176" mass="19152">MTPLAPSSGLARMPAMVSFVLPILETVMAHYELPPPSYLCEVDGNADVLAGVEVEVPGDGVFEMPQRVFFWSPACLGSAEAYERAALQAISFLQGLYGFVVRDYNYDCVVVYRNYGKDAVAVAASAVRYAAYLERILACTRSSAADPSRRVFHAPARPPANLVLLYSSLLAYVSFI</sequence>
<dbReference type="Gramene" id="AET2Gv20293500.6">
    <property type="protein sequence ID" value="AET2Gv20293500.6"/>
    <property type="gene ID" value="AET2Gv20293500"/>
</dbReference>